<name>A0A6J7X2B6_9CAUD</name>
<reference evidence="1" key="1">
    <citation type="submission" date="2020-05" db="EMBL/GenBank/DDBJ databases">
        <authorList>
            <person name="Chiriac C."/>
            <person name="Salcher M."/>
            <person name="Ghai R."/>
            <person name="Kavagutti S V."/>
        </authorList>
    </citation>
    <scope>NUCLEOTIDE SEQUENCE</scope>
</reference>
<sequence>MTIQEMAQNVLNVTRFGDTQKWTIPSNKRSKIAERFRLVWCAPDSFWEREEDTVMLENGNYCLIDHAREIDDRWYHVSDLNECDRCEELNRPCNMGRVRVNGSRMAWCVSCSESHAFECSNCGGLFDENESCERNGELFCENCAPSEDEMEIHSYHSQSRKYIPSGMAFHPFWSIELEMELGTQDDRSDFVKQLREDDNLKQEHIITERDGSLCNEKGIEVIFSLYEDKQSILNDIALVQAYAKENGGLSWNLYKRRGRYAGCHINRNKAGWTNHELMRLCYLVERLRHELIELSGRNCTSYAAYSDNYYGTNGRRLRDLARGNQGKYSALNLSSSGRIEWRMFSGSLSLKRVQAYCMAVEALEGLAKGNEKAHDLERLGRIILKSINSQFTK</sequence>
<evidence type="ECO:0000313" key="1">
    <source>
        <dbReference type="EMBL" id="CAB5224834.1"/>
    </source>
</evidence>
<accession>A0A6J7X2B6</accession>
<proteinExistence type="predicted"/>
<protein>
    <submittedName>
        <fullName evidence="1">LIM domain containing protein</fullName>
    </submittedName>
</protein>
<dbReference type="EMBL" id="LR798339">
    <property type="protein sequence ID" value="CAB5224834.1"/>
    <property type="molecule type" value="Genomic_DNA"/>
</dbReference>
<gene>
    <name evidence="1" type="ORF">UFOVP742_16</name>
</gene>
<organism evidence="1">
    <name type="scientific">uncultured Caudovirales phage</name>
    <dbReference type="NCBI Taxonomy" id="2100421"/>
    <lineage>
        <taxon>Viruses</taxon>
        <taxon>Duplodnaviria</taxon>
        <taxon>Heunggongvirae</taxon>
        <taxon>Uroviricota</taxon>
        <taxon>Caudoviricetes</taxon>
        <taxon>Peduoviridae</taxon>
        <taxon>Maltschvirus</taxon>
        <taxon>Maltschvirus maltsch</taxon>
    </lineage>
</organism>